<evidence type="ECO:0000259" key="2">
    <source>
        <dbReference type="Pfam" id="PF13568"/>
    </source>
</evidence>
<gene>
    <name evidence="3" type="ORF">GCM10007424_13040</name>
</gene>
<protein>
    <recommendedName>
        <fullName evidence="2">Outer membrane protein beta-barrel domain-containing protein</fullName>
    </recommendedName>
</protein>
<organism evidence="3 4">
    <name type="scientific">Flavobacterium suaedae</name>
    <dbReference type="NCBI Taxonomy" id="1767027"/>
    <lineage>
        <taxon>Bacteria</taxon>
        <taxon>Pseudomonadati</taxon>
        <taxon>Bacteroidota</taxon>
        <taxon>Flavobacteriia</taxon>
        <taxon>Flavobacteriales</taxon>
        <taxon>Flavobacteriaceae</taxon>
        <taxon>Flavobacterium</taxon>
    </lineage>
</organism>
<feature type="domain" description="Outer membrane protein beta-barrel" evidence="2">
    <location>
        <begin position="49"/>
        <end position="207"/>
    </location>
</feature>
<dbReference type="Pfam" id="PF13568">
    <property type="entry name" value="OMP_b-brl_2"/>
    <property type="match status" value="1"/>
</dbReference>
<reference evidence="4" key="1">
    <citation type="journal article" date="2019" name="Int. J. Syst. Evol. Microbiol.">
        <title>The Global Catalogue of Microorganisms (GCM) 10K type strain sequencing project: providing services to taxonomists for standard genome sequencing and annotation.</title>
        <authorList>
            <consortium name="The Broad Institute Genomics Platform"/>
            <consortium name="The Broad Institute Genome Sequencing Center for Infectious Disease"/>
            <person name="Wu L."/>
            <person name="Ma J."/>
        </authorList>
    </citation>
    <scope>NUCLEOTIDE SEQUENCE [LARGE SCALE GENOMIC DNA]</scope>
    <source>
        <strain evidence="4">CGMCC 1.15461</strain>
    </source>
</reference>
<sequence length="225" mass="24616">MYILRDTFGLNKIKTLKEMKLFKLLSLSAVMFGFCTISNAQTMSSSSTLSPSFGVKGGVNFATVTGDDIDSPDSRTSFHVGVVGEMPLTEMFSLQGEVLYSGQGFDFDFEGPDGDKAEYQLDYINVPVLAKVYVIDGLSLEVGPQFSFLVNEEFDLNPNSDDGDFDLGETPAEAEDFEFGVAAGLTFQTEMGLFATGRYNMGLTDIIEDTDVRNSVFQIGIGYKF</sequence>
<dbReference type="Proteomes" id="UP000615760">
    <property type="component" value="Unassembled WGS sequence"/>
</dbReference>
<feature type="chain" id="PRO_5046652932" description="Outer membrane protein beta-barrel domain-containing protein" evidence="1">
    <location>
        <begin position="41"/>
        <end position="225"/>
    </location>
</feature>
<comment type="caution">
    <text evidence="3">The sequence shown here is derived from an EMBL/GenBank/DDBJ whole genome shotgun (WGS) entry which is preliminary data.</text>
</comment>
<dbReference type="InterPro" id="IPR025665">
    <property type="entry name" value="Beta-barrel_OMP_2"/>
</dbReference>
<evidence type="ECO:0000256" key="1">
    <source>
        <dbReference type="SAM" id="SignalP"/>
    </source>
</evidence>
<dbReference type="PROSITE" id="PS00695">
    <property type="entry name" value="ENT_VIR_OMP_2"/>
    <property type="match status" value="1"/>
</dbReference>
<evidence type="ECO:0000313" key="3">
    <source>
        <dbReference type="EMBL" id="GGB74512.1"/>
    </source>
</evidence>
<keyword evidence="4" id="KW-1185">Reference proteome</keyword>
<proteinExistence type="predicted"/>
<dbReference type="InterPro" id="IPR000758">
    <property type="entry name" value="Enterovir_OMP"/>
</dbReference>
<accession>A0ABQ1JTU2</accession>
<dbReference type="EMBL" id="BMJE01000003">
    <property type="protein sequence ID" value="GGB74512.1"/>
    <property type="molecule type" value="Genomic_DNA"/>
</dbReference>
<feature type="signal peptide" evidence="1">
    <location>
        <begin position="1"/>
        <end position="40"/>
    </location>
</feature>
<evidence type="ECO:0000313" key="4">
    <source>
        <dbReference type="Proteomes" id="UP000615760"/>
    </source>
</evidence>
<name>A0ABQ1JTU2_9FLAO</name>
<keyword evidence="1" id="KW-0732">Signal</keyword>